<evidence type="ECO:0000313" key="4">
    <source>
        <dbReference type="Proteomes" id="UP000269208"/>
    </source>
</evidence>
<evidence type="ECO:0000313" key="3">
    <source>
        <dbReference type="EMBL" id="VEB52292.1"/>
    </source>
</evidence>
<name>A0A3S4IF72_SALET</name>
<accession>A0A3S4IF72</accession>
<gene>
    <name evidence="3" type="primary">rfaQ_2</name>
    <name evidence="3" type="ORF">NCTC6754_02044</name>
</gene>
<keyword evidence="2 3" id="KW-0808">Transferase</keyword>
<dbReference type="Gene3D" id="3.40.50.2000">
    <property type="entry name" value="Glycogen Phosphorylase B"/>
    <property type="match status" value="1"/>
</dbReference>
<proteinExistence type="predicted"/>
<dbReference type="SUPFAM" id="SSF53756">
    <property type="entry name" value="UDP-Glycosyltransferase/glycogen phosphorylase"/>
    <property type="match status" value="1"/>
</dbReference>
<dbReference type="Proteomes" id="UP000269208">
    <property type="component" value="Chromosome"/>
</dbReference>
<keyword evidence="1" id="KW-0328">Glycosyltransferase</keyword>
<dbReference type="AlphaFoldDB" id="A0A3S4IF72"/>
<sequence length="154" mass="16969">MSYRPEHWENMRQQLKQLGVIRQYVVIQPTARQLFKCWDNDKFSQVIDAVQRRGYQVVLTSGPAADEMACVDAIARGCETKPVTGLAGKTRFPELGALIDHADLFIGVDSAPGHIAAAVKTPVICLFGATDHVFLASLDRRHHSVLGRKLSADA</sequence>
<dbReference type="InterPro" id="IPR002201">
    <property type="entry name" value="Glyco_trans_9"/>
</dbReference>
<dbReference type="PANTHER" id="PTHR30160">
    <property type="entry name" value="TETRAACYLDISACCHARIDE 4'-KINASE-RELATED"/>
    <property type="match status" value="1"/>
</dbReference>
<dbReference type="InterPro" id="IPR011916">
    <property type="entry name" value="LipoPS_heptosylTferase-III"/>
</dbReference>
<organism evidence="3 4">
    <name type="scientific">Salmonella enterica I</name>
    <dbReference type="NCBI Taxonomy" id="59201"/>
    <lineage>
        <taxon>Bacteria</taxon>
        <taxon>Pseudomonadati</taxon>
        <taxon>Pseudomonadota</taxon>
        <taxon>Gammaproteobacteria</taxon>
        <taxon>Enterobacterales</taxon>
        <taxon>Enterobacteriaceae</taxon>
        <taxon>Salmonella</taxon>
    </lineage>
</organism>
<dbReference type="EMBL" id="LR134190">
    <property type="protein sequence ID" value="VEB52292.1"/>
    <property type="molecule type" value="Genomic_DNA"/>
</dbReference>
<evidence type="ECO:0000256" key="2">
    <source>
        <dbReference type="ARBA" id="ARBA00022679"/>
    </source>
</evidence>
<protein>
    <submittedName>
        <fullName evidence="3">Lipopolysaccharide core biosynthesis protein</fullName>
        <ecNumber evidence="3">2.-.-.-</ecNumber>
    </submittedName>
</protein>
<dbReference type="PANTHER" id="PTHR30160:SF1">
    <property type="entry name" value="LIPOPOLYSACCHARIDE 1,2-N-ACETYLGLUCOSAMINETRANSFERASE-RELATED"/>
    <property type="match status" value="1"/>
</dbReference>
<dbReference type="CDD" id="cd03789">
    <property type="entry name" value="GT9_LPS_heptosyltransferase"/>
    <property type="match status" value="1"/>
</dbReference>
<dbReference type="GO" id="GO:0008713">
    <property type="term" value="F:ADP-heptose-lipopolysaccharide heptosyltransferase activity"/>
    <property type="evidence" value="ECO:0007669"/>
    <property type="project" value="TreeGrafter"/>
</dbReference>
<dbReference type="GO" id="GO:0009244">
    <property type="term" value="P:lipopolysaccharide core region biosynthetic process"/>
    <property type="evidence" value="ECO:0007669"/>
    <property type="project" value="TreeGrafter"/>
</dbReference>
<dbReference type="GO" id="GO:0005829">
    <property type="term" value="C:cytosol"/>
    <property type="evidence" value="ECO:0007669"/>
    <property type="project" value="TreeGrafter"/>
</dbReference>
<evidence type="ECO:0000256" key="1">
    <source>
        <dbReference type="ARBA" id="ARBA00022676"/>
    </source>
</evidence>
<reference evidence="3 4" key="1">
    <citation type="submission" date="2018-12" db="EMBL/GenBank/DDBJ databases">
        <authorList>
            <consortium name="Pathogen Informatics"/>
        </authorList>
    </citation>
    <scope>NUCLEOTIDE SEQUENCE [LARGE SCALE GENOMIC DNA]</scope>
    <source>
        <strain evidence="3 4">NCTC6754</strain>
    </source>
</reference>
<dbReference type="EC" id="2.-.-.-" evidence="3"/>
<dbReference type="NCBIfam" id="TIGR02201">
    <property type="entry name" value="heptsyl_trn_III"/>
    <property type="match status" value="1"/>
</dbReference>
<dbReference type="Pfam" id="PF01075">
    <property type="entry name" value="Glyco_transf_9"/>
    <property type="match status" value="1"/>
</dbReference>
<dbReference type="InterPro" id="IPR051199">
    <property type="entry name" value="LPS_LOS_Heptosyltrfase"/>
</dbReference>